<organism evidence="1 2">
    <name type="scientific">Neorhizobium alkalisoli</name>
    <dbReference type="NCBI Taxonomy" id="528178"/>
    <lineage>
        <taxon>Bacteria</taxon>
        <taxon>Pseudomonadati</taxon>
        <taxon>Pseudomonadota</taxon>
        <taxon>Alphaproteobacteria</taxon>
        <taxon>Hyphomicrobiales</taxon>
        <taxon>Rhizobiaceae</taxon>
        <taxon>Rhizobium/Agrobacterium group</taxon>
        <taxon>Neorhizobium</taxon>
    </lineage>
</organism>
<dbReference type="AlphaFoldDB" id="A0A561PVU6"/>
<reference evidence="1 2" key="1">
    <citation type="submission" date="2019-06" db="EMBL/GenBank/DDBJ databases">
        <title>Sorghum-associated microbial communities from plants grown in Nebraska, USA.</title>
        <authorList>
            <person name="Schachtman D."/>
        </authorList>
    </citation>
    <scope>NUCLEOTIDE SEQUENCE [LARGE SCALE GENOMIC DNA]</scope>
    <source>
        <strain evidence="1 2">1225</strain>
    </source>
</reference>
<dbReference type="OrthoDB" id="8383050at2"/>
<name>A0A561PVU6_9HYPH</name>
<dbReference type="RefSeq" id="WP_145643779.1">
    <property type="nucleotide sequence ID" value="NZ_VIWP01000023.1"/>
</dbReference>
<sequence>MLELDDLEAEQIYWARRKMSTSNDQSEVVQISTVFGLSRDYWSVAMLGTDQHYSVTDFVFLKKIEPGI</sequence>
<evidence type="ECO:0000313" key="1">
    <source>
        <dbReference type="EMBL" id="TWF42231.1"/>
    </source>
</evidence>
<protein>
    <submittedName>
        <fullName evidence="1">Uncharacterized protein</fullName>
    </submittedName>
</protein>
<gene>
    <name evidence="1" type="ORF">FHW37_1239</name>
</gene>
<evidence type="ECO:0000313" key="2">
    <source>
        <dbReference type="Proteomes" id="UP000320653"/>
    </source>
</evidence>
<comment type="caution">
    <text evidence="1">The sequence shown here is derived from an EMBL/GenBank/DDBJ whole genome shotgun (WGS) entry which is preliminary data.</text>
</comment>
<accession>A0A561PVU6</accession>
<proteinExistence type="predicted"/>
<keyword evidence="2" id="KW-1185">Reference proteome</keyword>
<dbReference type="EMBL" id="VIWP01000023">
    <property type="protein sequence ID" value="TWF42231.1"/>
    <property type="molecule type" value="Genomic_DNA"/>
</dbReference>
<dbReference type="Proteomes" id="UP000320653">
    <property type="component" value="Unassembled WGS sequence"/>
</dbReference>